<dbReference type="AlphaFoldDB" id="A0A812X9U4"/>
<proteinExistence type="predicted"/>
<organism evidence="1 2">
    <name type="scientific">Symbiodinium necroappetens</name>
    <dbReference type="NCBI Taxonomy" id="1628268"/>
    <lineage>
        <taxon>Eukaryota</taxon>
        <taxon>Sar</taxon>
        <taxon>Alveolata</taxon>
        <taxon>Dinophyceae</taxon>
        <taxon>Suessiales</taxon>
        <taxon>Symbiodiniaceae</taxon>
        <taxon>Symbiodinium</taxon>
    </lineage>
</organism>
<name>A0A812X9U4_9DINO</name>
<comment type="caution">
    <text evidence="1">The sequence shown here is derived from an EMBL/GenBank/DDBJ whole genome shotgun (WGS) entry which is preliminary data.</text>
</comment>
<feature type="non-terminal residue" evidence="1">
    <location>
        <position position="1"/>
    </location>
</feature>
<dbReference type="Proteomes" id="UP000601435">
    <property type="component" value="Unassembled WGS sequence"/>
</dbReference>
<evidence type="ECO:0000313" key="2">
    <source>
        <dbReference type="Proteomes" id="UP000601435"/>
    </source>
</evidence>
<dbReference type="OrthoDB" id="438164at2759"/>
<protein>
    <recommendedName>
        <fullName evidence="3">JmjC domain-containing protein</fullName>
    </recommendedName>
</protein>
<reference evidence="1" key="1">
    <citation type="submission" date="2021-02" db="EMBL/GenBank/DDBJ databases">
        <authorList>
            <person name="Dougan E. K."/>
            <person name="Rhodes N."/>
            <person name="Thang M."/>
            <person name="Chan C."/>
        </authorList>
    </citation>
    <scope>NUCLEOTIDE SEQUENCE</scope>
</reference>
<dbReference type="Gene3D" id="2.60.120.650">
    <property type="entry name" value="Cupin"/>
    <property type="match status" value="1"/>
</dbReference>
<evidence type="ECO:0008006" key="3">
    <source>
        <dbReference type="Google" id="ProtNLM"/>
    </source>
</evidence>
<sequence>MGPDERKLRTANLLTLSSVRKMLDDLMMKCLEKENLPGAVTVKEANRMMFQCILSGLPRSCRYLAKRLPFEPTKPLTEEDADIIYSKDLVRERRSSQKSKLSVFRLTGFDRHQWTHAQGRNAVQLAVWMGDSDLLQSLFPASEPIDALGRTILDYVRAPGSPVLKLAPPKSRVPRPRPGPETLHCDGEEVSATYLGWTETSDWPHYEACDFEVVDALNEADLKSKFLDMGRPVLVRNFAALEDRCSLAKHRVMKVHRSSRFKLGPIAYPQLIGALPCEKTFTVEEAEKGARCFRHGNTSNYYASHSPGIFQKELTEMGTVAKIHKLIPGINHMSKQYFWGGDRSGAALHYHVAAFNVLFAGEKEWYVTPPYLAARSGIATYELFDRSGISMDHVFRCLAR</sequence>
<accession>A0A812X9U4</accession>
<evidence type="ECO:0000313" key="1">
    <source>
        <dbReference type="EMBL" id="CAE7725312.1"/>
    </source>
</evidence>
<dbReference type="EMBL" id="CAJNJA010036845">
    <property type="protein sequence ID" value="CAE7725312.1"/>
    <property type="molecule type" value="Genomic_DNA"/>
</dbReference>
<gene>
    <name evidence="1" type="ORF">SNEC2469_LOCUS20934</name>
</gene>
<keyword evidence="2" id="KW-1185">Reference proteome</keyword>